<sequence length="213" mass="23017">MTASRTKSLVVYLALLATIVGLCVTVVALPVLKLDDTAETSTATAPSDDANEVKRQQAVDLNYMLPTGNVLNIVVDRVPDATSSNGRVKVSLATNSTSGASLIDGIDRLQKQVQDSIGQRDHDHDLIDSRGLSPQIQLVDNTLRIKHNLSEFAEIPSKSIRLLRTKTSFLFLFLSLSTVHGNKIFGRRTDNSDISESTNSTRSPVKISIGSAT</sequence>
<dbReference type="Proteomes" id="UP001627154">
    <property type="component" value="Unassembled WGS sequence"/>
</dbReference>
<feature type="compositionally biased region" description="Polar residues" evidence="1">
    <location>
        <begin position="192"/>
        <end position="203"/>
    </location>
</feature>
<dbReference type="AlphaFoldDB" id="A0ABD2VT72"/>
<name>A0ABD2VT72_9HYME</name>
<reference evidence="2 3" key="1">
    <citation type="journal article" date="2024" name="bioRxiv">
        <title>A reference genome for Trichogramma kaykai: A tiny desert-dwelling parasitoid wasp with competing sex-ratio distorters.</title>
        <authorList>
            <person name="Culotta J."/>
            <person name="Lindsey A.R."/>
        </authorList>
    </citation>
    <scope>NUCLEOTIDE SEQUENCE [LARGE SCALE GENOMIC DNA]</scope>
    <source>
        <strain evidence="2 3">KSX58</strain>
    </source>
</reference>
<evidence type="ECO:0000313" key="2">
    <source>
        <dbReference type="EMBL" id="KAL3383747.1"/>
    </source>
</evidence>
<proteinExistence type="predicted"/>
<feature type="region of interest" description="Disordered" evidence="1">
    <location>
        <begin position="187"/>
        <end position="213"/>
    </location>
</feature>
<evidence type="ECO:0000256" key="1">
    <source>
        <dbReference type="SAM" id="MobiDB-lite"/>
    </source>
</evidence>
<dbReference type="EMBL" id="JBJJXI010000182">
    <property type="protein sequence ID" value="KAL3383747.1"/>
    <property type="molecule type" value="Genomic_DNA"/>
</dbReference>
<keyword evidence="3" id="KW-1185">Reference proteome</keyword>
<gene>
    <name evidence="2" type="ORF">TKK_020412</name>
</gene>
<protein>
    <submittedName>
        <fullName evidence="2">Uncharacterized protein</fullName>
    </submittedName>
</protein>
<accession>A0ABD2VT72</accession>
<organism evidence="2 3">
    <name type="scientific">Trichogramma kaykai</name>
    <dbReference type="NCBI Taxonomy" id="54128"/>
    <lineage>
        <taxon>Eukaryota</taxon>
        <taxon>Metazoa</taxon>
        <taxon>Ecdysozoa</taxon>
        <taxon>Arthropoda</taxon>
        <taxon>Hexapoda</taxon>
        <taxon>Insecta</taxon>
        <taxon>Pterygota</taxon>
        <taxon>Neoptera</taxon>
        <taxon>Endopterygota</taxon>
        <taxon>Hymenoptera</taxon>
        <taxon>Apocrita</taxon>
        <taxon>Proctotrupomorpha</taxon>
        <taxon>Chalcidoidea</taxon>
        <taxon>Trichogrammatidae</taxon>
        <taxon>Trichogramma</taxon>
    </lineage>
</organism>
<comment type="caution">
    <text evidence="2">The sequence shown here is derived from an EMBL/GenBank/DDBJ whole genome shotgun (WGS) entry which is preliminary data.</text>
</comment>
<evidence type="ECO:0000313" key="3">
    <source>
        <dbReference type="Proteomes" id="UP001627154"/>
    </source>
</evidence>